<dbReference type="PANTHER" id="PTHR42711:SF5">
    <property type="entry name" value="ABC TRANSPORTER ATP-BINDING PROTEIN NATA"/>
    <property type="match status" value="1"/>
</dbReference>
<dbReference type="PROSITE" id="PS50893">
    <property type="entry name" value="ABC_TRANSPORTER_2"/>
    <property type="match status" value="1"/>
</dbReference>
<dbReference type="Gene3D" id="3.40.50.300">
    <property type="entry name" value="P-loop containing nucleotide triphosphate hydrolases"/>
    <property type="match status" value="1"/>
</dbReference>
<organism evidence="6 7">
    <name type="scientific">Caproiciproducens galactitolivorans</name>
    <dbReference type="NCBI Taxonomy" id="642589"/>
    <lineage>
        <taxon>Bacteria</taxon>
        <taxon>Bacillati</taxon>
        <taxon>Bacillota</taxon>
        <taxon>Clostridia</taxon>
        <taxon>Eubacteriales</taxon>
        <taxon>Acutalibacteraceae</taxon>
        <taxon>Caproiciproducens</taxon>
    </lineage>
</organism>
<protein>
    <submittedName>
        <fullName evidence="6">ABC transporter ATP-binding protein</fullName>
    </submittedName>
</protein>
<sequence length="304" mass="33787">MLLAAIHMENLTKSYDGKIIALNRLNLDIPQGGIFGFLGPNGAGKTTTVKLLTGLLKPTEGVCTVFDMSPQEKPCDVHRICGVMTETARMYGQMTGRQNLQFFAQTAGMDGPESDQRADELLKSLDLWDARDRKLSEYSTGMTQRLSLARSLVHRPGVLFLDEPTSGLDPESAQTVNAMILSLARNTGVTVFLCTHQLRYAQDLCDGYGILEKGNLLAAGDLPTLCKNIGCRIRAEFRLAPGQSPEGLQKAGEWWRTEVRDEDEMPGLVRKLIDSGHDLYEARLVKPTLEDVYFEYTERREVSK</sequence>
<evidence type="ECO:0000256" key="1">
    <source>
        <dbReference type="ARBA" id="ARBA00005417"/>
    </source>
</evidence>
<evidence type="ECO:0000313" key="7">
    <source>
        <dbReference type="Proteomes" id="UP001082703"/>
    </source>
</evidence>
<dbReference type="InterPro" id="IPR003593">
    <property type="entry name" value="AAA+_ATPase"/>
</dbReference>
<evidence type="ECO:0000256" key="2">
    <source>
        <dbReference type="ARBA" id="ARBA00022448"/>
    </source>
</evidence>
<dbReference type="RefSeq" id="WP_268058599.1">
    <property type="nucleotide sequence ID" value="NZ_JAPOHA010000009.1"/>
</dbReference>
<proteinExistence type="inferred from homology"/>
<evidence type="ECO:0000256" key="4">
    <source>
        <dbReference type="ARBA" id="ARBA00022840"/>
    </source>
</evidence>
<name>A0ABT4BUH0_9FIRM</name>
<feature type="domain" description="ABC transporter" evidence="5">
    <location>
        <begin position="6"/>
        <end position="238"/>
    </location>
</feature>
<dbReference type="EMBL" id="JAPOHA010000009">
    <property type="protein sequence ID" value="MCY1714545.1"/>
    <property type="molecule type" value="Genomic_DNA"/>
</dbReference>
<gene>
    <name evidence="6" type="ORF">OUY18_09800</name>
</gene>
<dbReference type="GO" id="GO:0005524">
    <property type="term" value="F:ATP binding"/>
    <property type="evidence" value="ECO:0007669"/>
    <property type="project" value="UniProtKB-KW"/>
</dbReference>
<dbReference type="SUPFAM" id="SSF52540">
    <property type="entry name" value="P-loop containing nucleoside triphosphate hydrolases"/>
    <property type="match status" value="1"/>
</dbReference>
<keyword evidence="7" id="KW-1185">Reference proteome</keyword>
<reference evidence="6 7" key="1">
    <citation type="submission" date="2022-11" db="EMBL/GenBank/DDBJ databases">
        <authorList>
            <person name="Caiyu Z."/>
        </authorList>
    </citation>
    <scope>NUCLEOTIDE SEQUENCE [LARGE SCALE GENOMIC DNA]</scope>
    <source>
        <strain evidence="6 7">YR-4</strain>
    </source>
</reference>
<comment type="similarity">
    <text evidence="1">Belongs to the ABC transporter superfamily.</text>
</comment>
<dbReference type="Pfam" id="PF00005">
    <property type="entry name" value="ABC_tran"/>
    <property type="match status" value="1"/>
</dbReference>
<comment type="caution">
    <text evidence="6">The sequence shown here is derived from an EMBL/GenBank/DDBJ whole genome shotgun (WGS) entry which is preliminary data.</text>
</comment>
<keyword evidence="2" id="KW-0813">Transport</keyword>
<keyword evidence="4 6" id="KW-0067">ATP-binding</keyword>
<dbReference type="InterPro" id="IPR003439">
    <property type="entry name" value="ABC_transporter-like_ATP-bd"/>
</dbReference>
<dbReference type="SMART" id="SM00382">
    <property type="entry name" value="AAA"/>
    <property type="match status" value="1"/>
</dbReference>
<evidence type="ECO:0000256" key="3">
    <source>
        <dbReference type="ARBA" id="ARBA00022741"/>
    </source>
</evidence>
<dbReference type="InterPro" id="IPR027417">
    <property type="entry name" value="P-loop_NTPase"/>
</dbReference>
<evidence type="ECO:0000313" key="6">
    <source>
        <dbReference type="EMBL" id="MCY1714545.1"/>
    </source>
</evidence>
<dbReference type="Proteomes" id="UP001082703">
    <property type="component" value="Unassembled WGS sequence"/>
</dbReference>
<accession>A0ABT4BUH0</accession>
<keyword evidence="3" id="KW-0547">Nucleotide-binding</keyword>
<dbReference type="PANTHER" id="PTHR42711">
    <property type="entry name" value="ABC TRANSPORTER ATP-BINDING PROTEIN"/>
    <property type="match status" value="1"/>
</dbReference>
<dbReference type="InterPro" id="IPR050763">
    <property type="entry name" value="ABC_transporter_ATP-binding"/>
</dbReference>
<evidence type="ECO:0000259" key="5">
    <source>
        <dbReference type="PROSITE" id="PS50893"/>
    </source>
</evidence>